<comment type="caution">
    <text evidence="1">The sequence shown here is derived from an EMBL/GenBank/DDBJ whole genome shotgun (WGS) entry which is preliminary data.</text>
</comment>
<name>A0ABQ9HBF6_9NEOP</name>
<protein>
    <submittedName>
        <fullName evidence="1">Uncharacterized protein</fullName>
    </submittedName>
</protein>
<keyword evidence="2" id="KW-1185">Reference proteome</keyword>
<gene>
    <name evidence="1" type="ORF">PR048_018143</name>
</gene>
<evidence type="ECO:0000313" key="1">
    <source>
        <dbReference type="EMBL" id="KAJ8881657.1"/>
    </source>
</evidence>
<evidence type="ECO:0000313" key="2">
    <source>
        <dbReference type="Proteomes" id="UP001159363"/>
    </source>
</evidence>
<dbReference type="Proteomes" id="UP001159363">
    <property type="component" value="Chromosome 5"/>
</dbReference>
<proteinExistence type="predicted"/>
<reference evidence="1 2" key="1">
    <citation type="submission" date="2023-02" db="EMBL/GenBank/DDBJ databases">
        <title>LHISI_Scaffold_Assembly.</title>
        <authorList>
            <person name="Stuart O.P."/>
            <person name="Cleave R."/>
            <person name="Magrath M.J.L."/>
            <person name="Mikheyev A.S."/>
        </authorList>
    </citation>
    <scope>NUCLEOTIDE SEQUENCE [LARGE SCALE GENOMIC DNA]</scope>
    <source>
        <strain evidence="1">Daus_M_001</strain>
        <tissue evidence="1">Leg muscle</tissue>
    </source>
</reference>
<organism evidence="1 2">
    <name type="scientific">Dryococelus australis</name>
    <dbReference type="NCBI Taxonomy" id="614101"/>
    <lineage>
        <taxon>Eukaryota</taxon>
        <taxon>Metazoa</taxon>
        <taxon>Ecdysozoa</taxon>
        <taxon>Arthropoda</taxon>
        <taxon>Hexapoda</taxon>
        <taxon>Insecta</taxon>
        <taxon>Pterygota</taxon>
        <taxon>Neoptera</taxon>
        <taxon>Polyneoptera</taxon>
        <taxon>Phasmatodea</taxon>
        <taxon>Verophasmatodea</taxon>
        <taxon>Anareolatae</taxon>
        <taxon>Phasmatidae</taxon>
        <taxon>Eurycanthinae</taxon>
        <taxon>Dryococelus</taxon>
    </lineage>
</organism>
<accession>A0ABQ9HBF6</accession>
<dbReference type="EMBL" id="JARBHB010000006">
    <property type="protein sequence ID" value="KAJ8881657.1"/>
    <property type="molecule type" value="Genomic_DNA"/>
</dbReference>
<sequence length="52" mass="6024">MMDYDEKYFEIMVMINYLDESEEQVPVQTHVGKSQIALPNISLPIFQGSSQE</sequence>